<name>A0ABD3NAE1_9STRA</name>
<protein>
    <submittedName>
        <fullName evidence="2">Uncharacterized protein</fullName>
    </submittedName>
</protein>
<comment type="caution">
    <text evidence="2">The sequence shown here is derived from an EMBL/GenBank/DDBJ whole genome shotgun (WGS) entry which is preliminary data.</text>
</comment>
<evidence type="ECO:0000313" key="3">
    <source>
        <dbReference type="Proteomes" id="UP001530400"/>
    </source>
</evidence>
<accession>A0ABD3NAE1</accession>
<reference evidence="2 3" key="1">
    <citation type="submission" date="2024-10" db="EMBL/GenBank/DDBJ databases">
        <title>Updated reference genomes for cyclostephanoid diatoms.</title>
        <authorList>
            <person name="Roberts W.R."/>
            <person name="Alverson A.J."/>
        </authorList>
    </citation>
    <scope>NUCLEOTIDE SEQUENCE [LARGE SCALE GENOMIC DNA]</scope>
    <source>
        <strain evidence="2 3">AJA010-31</strain>
    </source>
</reference>
<dbReference type="EMBL" id="JALLPJ020001251">
    <property type="protein sequence ID" value="KAL3773019.1"/>
    <property type="molecule type" value="Genomic_DNA"/>
</dbReference>
<keyword evidence="3" id="KW-1185">Reference proteome</keyword>
<sequence length="143" mass="15520">MKTSAIVISHFLAVAATTIAAEDSDTKQSAIIRNLRKVPTSHGAASALAEKNLETDKTIGRSLWGEDRCWGDGTFCDSIEGLPGPGSCENCCNAGSFWPDRMYFACGQMPCWGANTRCLAGTTCNSCCNGYSWVWYWFGDHCN</sequence>
<feature type="chain" id="PRO_5044751815" evidence="1">
    <location>
        <begin position="21"/>
        <end position="143"/>
    </location>
</feature>
<keyword evidence="1" id="KW-0732">Signal</keyword>
<dbReference type="Proteomes" id="UP001530400">
    <property type="component" value="Unassembled WGS sequence"/>
</dbReference>
<organism evidence="2 3">
    <name type="scientific">Cyclotella atomus</name>
    <dbReference type="NCBI Taxonomy" id="382360"/>
    <lineage>
        <taxon>Eukaryota</taxon>
        <taxon>Sar</taxon>
        <taxon>Stramenopiles</taxon>
        <taxon>Ochrophyta</taxon>
        <taxon>Bacillariophyta</taxon>
        <taxon>Coscinodiscophyceae</taxon>
        <taxon>Thalassiosirophycidae</taxon>
        <taxon>Stephanodiscales</taxon>
        <taxon>Stephanodiscaceae</taxon>
        <taxon>Cyclotella</taxon>
    </lineage>
</organism>
<evidence type="ECO:0000256" key="1">
    <source>
        <dbReference type="SAM" id="SignalP"/>
    </source>
</evidence>
<dbReference type="AlphaFoldDB" id="A0ABD3NAE1"/>
<evidence type="ECO:0000313" key="2">
    <source>
        <dbReference type="EMBL" id="KAL3773019.1"/>
    </source>
</evidence>
<feature type="signal peptide" evidence="1">
    <location>
        <begin position="1"/>
        <end position="20"/>
    </location>
</feature>
<gene>
    <name evidence="2" type="ORF">ACHAWO_003974</name>
</gene>
<proteinExistence type="predicted"/>